<dbReference type="HOGENOM" id="CLU_009876_0_0_1"/>
<dbReference type="InParanoid" id="B0DPV7"/>
<name>B0DPV7_LACBS</name>
<feature type="region of interest" description="Disordered" evidence="1">
    <location>
        <begin position="254"/>
        <end position="306"/>
    </location>
</feature>
<reference evidence="2 3" key="1">
    <citation type="journal article" date="2008" name="Nature">
        <title>The genome of Laccaria bicolor provides insights into mycorrhizal symbiosis.</title>
        <authorList>
            <person name="Martin F."/>
            <person name="Aerts A."/>
            <person name="Ahren D."/>
            <person name="Brun A."/>
            <person name="Danchin E.G.J."/>
            <person name="Duchaussoy F."/>
            <person name="Gibon J."/>
            <person name="Kohler A."/>
            <person name="Lindquist E."/>
            <person name="Pereda V."/>
            <person name="Salamov A."/>
            <person name="Shapiro H.J."/>
            <person name="Wuyts J."/>
            <person name="Blaudez D."/>
            <person name="Buee M."/>
            <person name="Brokstein P."/>
            <person name="Canbaeck B."/>
            <person name="Cohen D."/>
            <person name="Courty P.E."/>
            <person name="Coutinho P.M."/>
            <person name="Delaruelle C."/>
            <person name="Detter J.C."/>
            <person name="Deveau A."/>
            <person name="DiFazio S."/>
            <person name="Duplessis S."/>
            <person name="Fraissinet-Tachet L."/>
            <person name="Lucic E."/>
            <person name="Frey-Klett P."/>
            <person name="Fourrey C."/>
            <person name="Feussner I."/>
            <person name="Gay G."/>
            <person name="Grimwood J."/>
            <person name="Hoegger P.J."/>
            <person name="Jain P."/>
            <person name="Kilaru S."/>
            <person name="Labbe J."/>
            <person name="Lin Y.C."/>
            <person name="Legue V."/>
            <person name="Le Tacon F."/>
            <person name="Marmeisse R."/>
            <person name="Melayah D."/>
            <person name="Montanini B."/>
            <person name="Muratet M."/>
            <person name="Nehls U."/>
            <person name="Niculita-Hirzel H."/>
            <person name="Oudot-Le Secq M.P."/>
            <person name="Peter M."/>
            <person name="Quesneville H."/>
            <person name="Rajashekar B."/>
            <person name="Reich M."/>
            <person name="Rouhier N."/>
            <person name="Schmutz J."/>
            <person name="Yin T."/>
            <person name="Chalot M."/>
            <person name="Henrissat B."/>
            <person name="Kuees U."/>
            <person name="Lucas S."/>
            <person name="Van de Peer Y."/>
            <person name="Podila G.K."/>
            <person name="Polle A."/>
            <person name="Pukkila P.J."/>
            <person name="Richardson P.M."/>
            <person name="Rouze P."/>
            <person name="Sanders I.R."/>
            <person name="Stajich J.E."/>
            <person name="Tunlid A."/>
            <person name="Tuskan G."/>
            <person name="Grigoriev I.V."/>
        </authorList>
    </citation>
    <scope>NUCLEOTIDE SEQUENCE [LARGE SCALE GENOMIC DNA]</scope>
    <source>
        <strain evidence="3">S238N-H82 / ATCC MYA-4686</strain>
    </source>
</reference>
<organism evidence="3">
    <name type="scientific">Laccaria bicolor (strain S238N-H82 / ATCC MYA-4686)</name>
    <name type="common">Bicoloured deceiver</name>
    <name type="synonym">Laccaria laccata var. bicolor</name>
    <dbReference type="NCBI Taxonomy" id="486041"/>
    <lineage>
        <taxon>Eukaryota</taxon>
        <taxon>Fungi</taxon>
        <taxon>Dikarya</taxon>
        <taxon>Basidiomycota</taxon>
        <taxon>Agaricomycotina</taxon>
        <taxon>Agaricomycetes</taxon>
        <taxon>Agaricomycetidae</taxon>
        <taxon>Agaricales</taxon>
        <taxon>Agaricineae</taxon>
        <taxon>Hydnangiaceae</taxon>
        <taxon>Laccaria</taxon>
    </lineage>
</organism>
<proteinExistence type="predicted"/>
<dbReference type="EMBL" id="DS547124">
    <property type="protein sequence ID" value="EDR03521.1"/>
    <property type="molecule type" value="Genomic_DNA"/>
</dbReference>
<sequence length="1090" mass="116860">MLSFSITTSPPPTRLAPPLSQLPPQRGVFSKHFSLMQNIFALQYGESSLHNAVKDLAIIANFGLFSVPMSFFPNIILVLSAHRILTSDHAICHYHCCYHLRRKLHPTPKKLYTNTFLIVPSFSYAASASQPVFAPSTEAPMDIFDASTSDSVVDHTTAEVDHWLGAGASDDIASMCVDAALTPEDDTTPSSVEETYHPDGKDVNVGDTEMAPVANVNPFPPLNPYPEFTFPPAPSFPTSLPPCGPATTCPLPANLSTDFLDDEPDYNAPAEDEDPDIFPASDAGDMSPAGDDSASSEQGAHQPSGRISTATWETLCAGFQKLDDLIDKLSHETGHTSDNIIGLWNGDGLMTQWRTVRHVGRVSREILDAHDEMLTVSRAQLTINNCTRKFNTLMRKYKSLAKNASAKDGFESLLVVVGNSIHKDMGLTDLYISPGADKFLEDRLCFDESTMTGLFRNHVCNCVSVDLQERLEKDRHSPSDSSSSSTNVRKGDKDKVDENSIPAAKTVIKAGIRKVLEPFSLGISLEEIPWAKLGGSLTCAGIRIENWPRGVPFPSAPPPKRDVAPGATVVKRKRLTSQGIKDLGHRGIRLFTESFGSDATKIHVVTAKSESLLASKIPLFVEAPPGPGSLNVICRAFYNGHKDFLTPGDRDYKAISGLHVEREIIEITSSPPAETSAAPRRTHSKVKKENPPDTSLLQPSKKRVPKKSKEMITDSEEISDEDYDHEHLEKKGKLKATATATKGKGKDKMAPIDIDAPPVIPPNKSSRKFAPTPIATEANLGPPTDKPKVVFKPISSFIAAMQAVAAAAKANTATNAGGVAMASAITAVAKPTPRPVKKPMVPIFDPGDPFLIMGDSFLVKPAVSTNEGLLQGPAQPRHAKAQTPQHTEATAPPIITDSTTTMATHKKPSAFGPPRHPSTAPSSSSNASKCAGDAEKVTNIITAKRFCGALKSPSPEGAMGVQAMQDSSSCERMAVEEPAASSAAQPAANTSAQGYQWPYGPYYPPFGFPPAPGWNYPLWNQDRPAGSAGDPAPAFPFPAHPMMAGDSVPPFPFPTHPMMPFPPFYPGTAANSASVPAKPAEGEPGPSRST</sequence>
<dbReference type="Proteomes" id="UP000001194">
    <property type="component" value="Unassembled WGS sequence"/>
</dbReference>
<feature type="compositionally biased region" description="Basic and acidic residues" evidence="1">
    <location>
        <begin position="194"/>
        <end position="203"/>
    </location>
</feature>
<accession>B0DPV7</accession>
<dbReference type="KEGG" id="lbc:LACBIDRAFT_331573"/>
<evidence type="ECO:0000313" key="3">
    <source>
        <dbReference type="Proteomes" id="UP000001194"/>
    </source>
</evidence>
<feature type="compositionally biased region" description="Low complexity" evidence="1">
    <location>
        <begin position="917"/>
        <end position="928"/>
    </location>
</feature>
<gene>
    <name evidence="2" type="ORF">LACBIDRAFT_331573</name>
</gene>
<feature type="region of interest" description="Disordered" evidence="1">
    <location>
        <begin position="667"/>
        <end position="722"/>
    </location>
</feature>
<protein>
    <submittedName>
        <fullName evidence="2">Predicted protein</fullName>
    </submittedName>
</protein>
<dbReference type="GeneID" id="6081535"/>
<feature type="region of interest" description="Disordered" evidence="1">
    <location>
        <begin position="182"/>
        <end position="203"/>
    </location>
</feature>
<feature type="region of interest" description="Disordered" evidence="1">
    <location>
        <begin position="868"/>
        <end position="931"/>
    </location>
</feature>
<feature type="region of interest" description="Disordered" evidence="1">
    <location>
        <begin position="739"/>
        <end position="783"/>
    </location>
</feature>
<evidence type="ECO:0000256" key="1">
    <source>
        <dbReference type="SAM" id="MobiDB-lite"/>
    </source>
</evidence>
<dbReference type="AlphaFoldDB" id="B0DPV7"/>
<dbReference type="RefSeq" id="XP_001885977.1">
    <property type="nucleotide sequence ID" value="XM_001885942.1"/>
</dbReference>
<dbReference type="OrthoDB" id="3069167at2759"/>
<evidence type="ECO:0000313" key="2">
    <source>
        <dbReference type="EMBL" id="EDR03521.1"/>
    </source>
</evidence>
<feature type="region of interest" description="Disordered" evidence="1">
    <location>
        <begin position="1"/>
        <end position="21"/>
    </location>
</feature>
<feature type="region of interest" description="Disordered" evidence="1">
    <location>
        <begin position="471"/>
        <end position="496"/>
    </location>
</feature>
<feature type="compositionally biased region" description="Acidic residues" evidence="1">
    <location>
        <begin position="713"/>
        <end position="722"/>
    </location>
</feature>
<keyword evidence="3" id="KW-1185">Reference proteome</keyword>
<feature type="compositionally biased region" description="Acidic residues" evidence="1">
    <location>
        <begin position="259"/>
        <end position="276"/>
    </location>
</feature>
<feature type="region of interest" description="Disordered" evidence="1">
    <location>
        <begin position="1070"/>
        <end position="1090"/>
    </location>
</feature>
<feature type="compositionally biased region" description="Polar residues" evidence="1">
    <location>
        <begin position="293"/>
        <end position="306"/>
    </location>
</feature>